<proteinExistence type="predicted"/>
<accession>A0A336MI88</accession>
<dbReference type="AlphaFoldDB" id="A0A336MI88"/>
<name>A0A336MI88_CULSO</name>
<protein>
    <submittedName>
        <fullName evidence="2">CSON000239 protein</fullName>
    </submittedName>
</protein>
<feature type="compositionally biased region" description="Polar residues" evidence="1">
    <location>
        <begin position="18"/>
        <end position="29"/>
    </location>
</feature>
<dbReference type="VEuPathDB" id="VectorBase:CSON000239"/>
<dbReference type="OMA" id="CANFTIL"/>
<organism evidence="2">
    <name type="scientific">Culicoides sonorensis</name>
    <name type="common">Biting midge</name>
    <dbReference type="NCBI Taxonomy" id="179676"/>
    <lineage>
        <taxon>Eukaryota</taxon>
        <taxon>Metazoa</taxon>
        <taxon>Ecdysozoa</taxon>
        <taxon>Arthropoda</taxon>
        <taxon>Hexapoda</taxon>
        <taxon>Insecta</taxon>
        <taxon>Pterygota</taxon>
        <taxon>Neoptera</taxon>
        <taxon>Endopterygota</taxon>
        <taxon>Diptera</taxon>
        <taxon>Nematocera</taxon>
        <taxon>Chironomoidea</taxon>
        <taxon>Ceratopogonidae</taxon>
        <taxon>Ceratopogoninae</taxon>
        <taxon>Culicoides</taxon>
        <taxon>Monoculicoides</taxon>
    </lineage>
</organism>
<reference evidence="2" key="1">
    <citation type="submission" date="2018-07" db="EMBL/GenBank/DDBJ databases">
        <authorList>
            <person name="Quirk P.G."/>
            <person name="Krulwich T.A."/>
        </authorList>
    </citation>
    <scope>NUCLEOTIDE SEQUENCE</scope>
</reference>
<sequence>MGNYCHSGETKQEEDNASQKSFTKTSTNVLPEPCNSENHDQSNTQDKFQINTTCSKQFTTENSLEKSEFQMLSKHSIESLSTYPTSLNILYGHQQVISKIKKQPKIVLYIISPLSGHSKEKDVLLDVYHQICNKYQSSEFEIFFCDLHYEINKFINNLHVPHSWGLEGHIQAVNCLSAISKYMNNCYLIPILLLSDFVGDLLLPLTFEIQDFLNLTKSISEKDIKHKELIEKWYKLDLNSKPECYRLELKSKIPVDEERKILDILIEVLSVELLDLYLTTILEQEVNQTILFNQDVAKRCLWIQNTSDSPKILDKELLRRISNLKQEVSRHLTDDQIFETTLHTAIDKKNMEISVKTSLCNIIEYIMDDYNCRFKIPNCTNGVDRKLLLELDNNDRYIKHLVQNRSNFRILQNIKSHLFEQLVTF</sequence>
<gene>
    <name evidence="2" type="primary">CSON000239</name>
</gene>
<dbReference type="EMBL" id="UFQT01001032">
    <property type="protein sequence ID" value="SSX28553.1"/>
    <property type="molecule type" value="Genomic_DNA"/>
</dbReference>
<evidence type="ECO:0000313" key="2">
    <source>
        <dbReference type="EMBL" id="SSX28553.1"/>
    </source>
</evidence>
<feature type="region of interest" description="Disordered" evidence="1">
    <location>
        <begin position="1"/>
        <end position="46"/>
    </location>
</feature>
<evidence type="ECO:0000256" key="1">
    <source>
        <dbReference type="SAM" id="MobiDB-lite"/>
    </source>
</evidence>